<name>A0A382QBZ4_9ZZZZ</name>
<dbReference type="AlphaFoldDB" id="A0A382QBZ4"/>
<dbReference type="EMBL" id="UINC01113043">
    <property type="protein sequence ID" value="SVC82395.1"/>
    <property type="molecule type" value="Genomic_DNA"/>
</dbReference>
<reference evidence="1" key="1">
    <citation type="submission" date="2018-05" db="EMBL/GenBank/DDBJ databases">
        <authorList>
            <person name="Lanie J.A."/>
            <person name="Ng W.-L."/>
            <person name="Kazmierczak K.M."/>
            <person name="Andrzejewski T.M."/>
            <person name="Davidsen T.M."/>
            <person name="Wayne K.J."/>
            <person name="Tettelin H."/>
            <person name="Glass J.I."/>
            <person name="Rusch D."/>
            <person name="Podicherti R."/>
            <person name="Tsui H.-C.T."/>
            <person name="Winkler M.E."/>
        </authorList>
    </citation>
    <scope>NUCLEOTIDE SEQUENCE</scope>
</reference>
<protein>
    <submittedName>
        <fullName evidence="1">Uncharacterized protein</fullName>
    </submittedName>
</protein>
<gene>
    <name evidence="1" type="ORF">METZ01_LOCUS335249</name>
    <name evidence="2" type="ORF">METZ01_LOCUS453583</name>
</gene>
<feature type="non-terminal residue" evidence="1">
    <location>
        <position position="1"/>
    </location>
</feature>
<evidence type="ECO:0000313" key="1">
    <source>
        <dbReference type="EMBL" id="SVC82395.1"/>
    </source>
</evidence>
<evidence type="ECO:0000313" key="2">
    <source>
        <dbReference type="EMBL" id="SVE00729.1"/>
    </source>
</evidence>
<sequence length="24" mass="2757">VQVLILIVKELLLVDPKKRKGIKN</sequence>
<proteinExistence type="predicted"/>
<accession>A0A382QBZ4</accession>
<feature type="non-terminal residue" evidence="1">
    <location>
        <position position="24"/>
    </location>
</feature>
<dbReference type="EMBL" id="UINC01187809">
    <property type="protein sequence ID" value="SVE00729.1"/>
    <property type="molecule type" value="Genomic_DNA"/>
</dbReference>
<organism evidence="1">
    <name type="scientific">marine metagenome</name>
    <dbReference type="NCBI Taxonomy" id="408172"/>
    <lineage>
        <taxon>unclassified sequences</taxon>
        <taxon>metagenomes</taxon>
        <taxon>ecological metagenomes</taxon>
    </lineage>
</organism>